<dbReference type="InterPro" id="IPR005665">
    <property type="entry name" value="SecF_bac"/>
</dbReference>
<dbReference type="PANTHER" id="PTHR30081">
    <property type="entry name" value="PROTEIN-EXPORT MEMBRANE PROTEIN SEC"/>
    <property type="match status" value="1"/>
</dbReference>
<dbReference type="Gene3D" id="3.30.1360.200">
    <property type="match status" value="1"/>
</dbReference>
<evidence type="ECO:0000313" key="12">
    <source>
        <dbReference type="EMBL" id="VEU73255.1"/>
    </source>
</evidence>
<dbReference type="NCBIfam" id="TIGR00966">
    <property type="entry name" value="transloc_SecF"/>
    <property type="match status" value="1"/>
</dbReference>
<reference evidence="12 13" key="1">
    <citation type="submission" date="2019-01" db="EMBL/GenBank/DDBJ databases">
        <authorList>
            <consortium name="Pathogen Informatics"/>
        </authorList>
    </citation>
    <scope>NUCLEOTIDE SEQUENCE [LARGE SCALE GENOMIC DNA]</scope>
    <source>
        <strain evidence="12 13">NCTC10186</strain>
        <plasmid evidence="13">2</plasmid>
    </source>
</reference>
<sequence length="871" mass="97247">MIKWIKNIFKLNNFKRYLISFITIASAGFAIFAGSNYYISKNVNKSIEYAGGVEVVVQAQVKDEKGKIENADSSLIELINQSLYNRLTGGTGLNGINVSTEGDGKLRITKSGNYSSSQLNEFEKEIVTKPILTITDSQMHPLFQKDGSTISFTKDASLFDKDGNLLPISTWIPPFKANGINAEVGSDGKWGVSIELNGVSGENAWVDATTYISKQQDQRMLIWLNLEQLYKMATQEFPSDWEASGKNLWNFIHVGNQATYQNDSGMIVENALKKNVFDAEKYLISAPVAQNTINTNKTIIQGNFTQVQAKELADKIKFGLSNYELVPLLKYYVEAGKNANAFKYAMLAGIIIFSVIALWMIVNYGLLGALSTISMSLYIFLTLLIFTALRGEYSPSTIAALIIGIGISVDANVITYERLKKQIYEGDSFKKSFRNANRQSLSSIVDANVTTILVGFILFYLGTKDVKGFSITLVLSVLFTLLVMLVFQRFLASMIVGTGLFDNRLYLLGIRKRYINKTTKIKTWVNNFDYLKNSKWFVLSSLIFILIAIIVFGAIAGSKGRLSLGINTSIQFSGGLNLSIVGDDANTIFITQNDALQIKQSLINANLEIPDLANHISISVANVENQSYLVSIQTTENIDHDQILNKVKDVVKTINSDYKVLAYQVSNSEAQKLVLNAMLATGISFIAIVIYLLFRMNYTYSIAAIIGLLHDFLMVVSFIVITRLQISTIVVAAMLAILGLSINDTVVTFDKIREIINSQYVRKILSKEDIRKIANTAIADTLKRSLYTSLTTIFAIVVLLSFQNATDFAFNIIMLFGISIGVYSSIFICTWVWSKLELSRQKRIQKRIQKGYWNINWPEEQTFNGINDYLS</sequence>
<feature type="domain" description="Protein export membrane protein SecD/SecF C-terminal" evidence="11">
    <location>
        <begin position="647"/>
        <end position="836"/>
    </location>
</feature>
<feature type="transmembrane region" description="Helical" evidence="10">
    <location>
        <begin position="701"/>
        <end position="720"/>
    </location>
</feature>
<dbReference type="SUPFAM" id="SSF82866">
    <property type="entry name" value="Multidrug efflux transporter AcrB transmembrane domain"/>
    <property type="match status" value="2"/>
</dbReference>
<feature type="transmembrane region" description="Helical" evidence="10">
    <location>
        <begin position="468"/>
        <end position="487"/>
    </location>
</feature>
<feature type="transmembrane region" description="Helical" evidence="10">
    <location>
        <begin position="21"/>
        <end position="39"/>
    </location>
</feature>
<feature type="transmembrane region" description="Helical" evidence="10">
    <location>
        <begin position="785"/>
        <end position="802"/>
    </location>
</feature>
<accession>A0A449B0H2</accession>
<dbReference type="RefSeq" id="WP_119571955.1">
    <property type="nucleotide sequence ID" value="NZ_LR215032.1"/>
</dbReference>
<feature type="transmembrane region" description="Helical" evidence="10">
    <location>
        <begin position="673"/>
        <end position="694"/>
    </location>
</feature>
<feature type="transmembrane region" description="Helical" evidence="10">
    <location>
        <begin position="808"/>
        <end position="833"/>
    </location>
</feature>
<feature type="transmembrane region" description="Helical" evidence="10">
    <location>
        <begin position="536"/>
        <end position="556"/>
    </location>
</feature>
<dbReference type="NCBIfam" id="NF009582">
    <property type="entry name" value="PRK13024.1-2"/>
    <property type="match status" value="1"/>
</dbReference>
<keyword evidence="7 10" id="KW-1133">Transmembrane helix</keyword>
<proteinExistence type="predicted"/>
<evidence type="ECO:0000256" key="7">
    <source>
        <dbReference type="ARBA" id="ARBA00022989"/>
    </source>
</evidence>
<dbReference type="PANTHER" id="PTHR30081:SF8">
    <property type="entry name" value="PROTEIN TRANSLOCASE SUBUNIT SECF"/>
    <property type="match status" value="1"/>
</dbReference>
<organism evidence="12 13">
    <name type="scientific">Mycoplasmopsis gallopavonis</name>
    <dbReference type="NCBI Taxonomy" id="76629"/>
    <lineage>
        <taxon>Bacteria</taxon>
        <taxon>Bacillati</taxon>
        <taxon>Mycoplasmatota</taxon>
        <taxon>Mycoplasmoidales</taxon>
        <taxon>Metamycoplasmataceae</taxon>
        <taxon>Mycoplasmopsis</taxon>
    </lineage>
</organism>
<keyword evidence="8" id="KW-0811">Translocation</keyword>
<evidence type="ECO:0000256" key="4">
    <source>
        <dbReference type="ARBA" id="ARBA00022475"/>
    </source>
</evidence>
<evidence type="ECO:0000313" key="13">
    <source>
        <dbReference type="Proteomes" id="UP000289862"/>
    </source>
</evidence>
<dbReference type="AlphaFoldDB" id="A0A449B0H2"/>
<gene>
    <name evidence="12" type="primary">secDF</name>
    <name evidence="12" type="ORF">NCTC10186_00752</name>
</gene>
<dbReference type="KEGG" id="mgal:NCTC10186_00752"/>
<evidence type="ECO:0000256" key="9">
    <source>
        <dbReference type="ARBA" id="ARBA00023136"/>
    </source>
</evidence>
<keyword evidence="5 10" id="KW-0812">Transmembrane</keyword>
<name>A0A449B0H2_9BACT</name>
<dbReference type="Gene3D" id="1.20.1640.10">
    <property type="entry name" value="Multidrug efflux transporter AcrB transmembrane domain"/>
    <property type="match status" value="2"/>
</dbReference>
<dbReference type="Proteomes" id="UP000289862">
    <property type="component" value="Plasmid 2"/>
</dbReference>
<evidence type="ECO:0000259" key="11">
    <source>
        <dbReference type="Pfam" id="PF02355"/>
    </source>
</evidence>
<keyword evidence="6" id="KW-0653">Protein transport</keyword>
<evidence type="ECO:0000256" key="8">
    <source>
        <dbReference type="ARBA" id="ARBA00023010"/>
    </source>
</evidence>
<keyword evidence="3" id="KW-0813">Transport</keyword>
<feature type="transmembrane region" description="Helical" evidence="10">
    <location>
        <begin position="440"/>
        <end position="462"/>
    </location>
</feature>
<feature type="domain" description="Protein export membrane protein SecD/SecF C-terminal" evidence="11">
    <location>
        <begin position="341"/>
        <end position="480"/>
    </location>
</feature>
<dbReference type="PRINTS" id="PR01755">
    <property type="entry name" value="SECFTRNLCASE"/>
</dbReference>
<dbReference type="GO" id="GO:0006886">
    <property type="term" value="P:intracellular protein transport"/>
    <property type="evidence" value="ECO:0007669"/>
    <property type="project" value="InterPro"/>
</dbReference>
<feature type="transmembrane region" description="Helical" evidence="10">
    <location>
        <begin position="341"/>
        <end position="359"/>
    </location>
</feature>
<dbReference type="NCBIfam" id="NF046001">
    <property type="entry name" value="SecDF_plasm"/>
    <property type="match status" value="1"/>
</dbReference>
<geneLocation type="plasmid" evidence="12 13">
    <name>2</name>
</geneLocation>
<keyword evidence="12" id="KW-0614">Plasmid</keyword>
<dbReference type="InterPro" id="IPR022645">
    <property type="entry name" value="SecD/SecF_bac"/>
</dbReference>
<dbReference type="OrthoDB" id="9805019at2"/>
<protein>
    <recommendedName>
        <fullName evidence="2">Protein translocase subunit SecF</fullName>
    </recommendedName>
</protein>
<evidence type="ECO:0000256" key="6">
    <source>
        <dbReference type="ARBA" id="ARBA00022927"/>
    </source>
</evidence>
<keyword evidence="9 10" id="KW-0472">Membrane</keyword>
<evidence type="ECO:0000256" key="5">
    <source>
        <dbReference type="ARBA" id="ARBA00022692"/>
    </source>
</evidence>
<dbReference type="InterPro" id="IPR048634">
    <property type="entry name" value="SecD_SecF_C"/>
</dbReference>
<evidence type="ECO:0000256" key="3">
    <source>
        <dbReference type="ARBA" id="ARBA00022448"/>
    </source>
</evidence>
<feature type="transmembrane region" description="Helical" evidence="10">
    <location>
        <begin position="366"/>
        <end position="386"/>
    </location>
</feature>
<keyword evidence="13" id="KW-1185">Reference proteome</keyword>
<evidence type="ECO:0000256" key="2">
    <source>
        <dbReference type="ARBA" id="ARBA00015792"/>
    </source>
</evidence>
<evidence type="ECO:0000256" key="10">
    <source>
        <dbReference type="SAM" id="Phobius"/>
    </source>
</evidence>
<dbReference type="GO" id="GO:0005886">
    <property type="term" value="C:plasma membrane"/>
    <property type="evidence" value="ECO:0007669"/>
    <property type="project" value="UniProtKB-SubCell"/>
</dbReference>
<dbReference type="Pfam" id="PF02355">
    <property type="entry name" value="SecD_SecF_C"/>
    <property type="match status" value="2"/>
</dbReference>
<dbReference type="GO" id="GO:0015450">
    <property type="term" value="F:protein-transporting ATPase activity"/>
    <property type="evidence" value="ECO:0007669"/>
    <property type="project" value="InterPro"/>
</dbReference>
<keyword evidence="4" id="KW-1003">Cell membrane</keyword>
<dbReference type="EMBL" id="LR215032">
    <property type="protein sequence ID" value="VEU73255.1"/>
    <property type="molecule type" value="Genomic_DNA"/>
</dbReference>
<dbReference type="InterPro" id="IPR022813">
    <property type="entry name" value="SecD/SecF_arch_bac"/>
</dbReference>
<evidence type="ECO:0000256" key="1">
    <source>
        <dbReference type="ARBA" id="ARBA00004651"/>
    </source>
</evidence>
<feature type="transmembrane region" description="Helical" evidence="10">
    <location>
        <begin position="726"/>
        <end position="749"/>
    </location>
</feature>
<feature type="transmembrane region" description="Helical" evidence="10">
    <location>
        <begin position="398"/>
        <end position="419"/>
    </location>
</feature>
<comment type="subcellular location">
    <subcellularLocation>
        <location evidence="1">Cell membrane</location>
        <topology evidence="1">Multi-pass membrane protein</topology>
    </subcellularLocation>
</comment>